<dbReference type="InterPro" id="IPR015875">
    <property type="entry name" value="IMP_DH/GMP_Rdtase_CS"/>
</dbReference>
<comment type="catalytic activity">
    <reaction evidence="10 11">
        <text>IMP + NAD(+) + H2O = XMP + NADH + H(+)</text>
        <dbReference type="Rhea" id="RHEA:11708"/>
        <dbReference type="ChEBI" id="CHEBI:15377"/>
        <dbReference type="ChEBI" id="CHEBI:15378"/>
        <dbReference type="ChEBI" id="CHEBI:57464"/>
        <dbReference type="ChEBI" id="CHEBI:57540"/>
        <dbReference type="ChEBI" id="CHEBI:57945"/>
        <dbReference type="ChEBI" id="CHEBI:58053"/>
        <dbReference type="EC" id="1.1.1.205"/>
    </reaction>
</comment>
<feature type="active site" description="Proton acceptor" evidence="11">
    <location>
        <position position="471"/>
    </location>
</feature>
<feature type="binding site" description="in other chain" evidence="11 13">
    <location>
        <position position="332"/>
    </location>
    <ligand>
        <name>K(+)</name>
        <dbReference type="ChEBI" id="CHEBI:29103"/>
        <note>ligand shared between two tetrameric partners</note>
    </ligand>
</feature>
<dbReference type="SMART" id="SM01240">
    <property type="entry name" value="IMPDH"/>
    <property type="match status" value="1"/>
</dbReference>
<feature type="compositionally biased region" description="Low complexity" evidence="15">
    <location>
        <begin position="394"/>
        <end position="415"/>
    </location>
</feature>
<dbReference type="eggNOG" id="KOG2550">
    <property type="taxonomic scope" value="Eukaryota"/>
</dbReference>
<evidence type="ECO:0000256" key="11">
    <source>
        <dbReference type="HAMAP-Rule" id="MF_03156"/>
    </source>
</evidence>
<dbReference type="GO" id="GO:0006177">
    <property type="term" value="P:GMP biosynthetic process"/>
    <property type="evidence" value="ECO:0007669"/>
    <property type="project" value="UniProtKB-UniRule"/>
</dbReference>
<dbReference type="OMA" id="MGYCGAK"/>
<feature type="binding site" evidence="11">
    <location>
        <position position="335"/>
    </location>
    <ligand>
        <name>IMP</name>
        <dbReference type="ChEBI" id="CHEBI:58053"/>
    </ligand>
</feature>
<evidence type="ECO:0000256" key="15">
    <source>
        <dbReference type="SAM" id="MobiDB-lite"/>
    </source>
</evidence>
<dbReference type="Pfam" id="PF00571">
    <property type="entry name" value="CBS"/>
    <property type="match status" value="2"/>
</dbReference>
<dbReference type="GO" id="GO:0005737">
    <property type="term" value="C:cytoplasm"/>
    <property type="evidence" value="ECO:0007669"/>
    <property type="project" value="UniProtKB-SubCell"/>
</dbReference>
<dbReference type="EMBL" id="FR823390">
    <property type="protein sequence ID" value="CBZ53504.1"/>
    <property type="molecule type" value="Genomic_DNA"/>
</dbReference>
<organism evidence="17 18">
    <name type="scientific">Neospora caninum (strain Liverpool)</name>
    <dbReference type="NCBI Taxonomy" id="572307"/>
    <lineage>
        <taxon>Eukaryota</taxon>
        <taxon>Sar</taxon>
        <taxon>Alveolata</taxon>
        <taxon>Apicomplexa</taxon>
        <taxon>Conoidasida</taxon>
        <taxon>Coccidia</taxon>
        <taxon>Eucoccidiorida</taxon>
        <taxon>Eimeriorina</taxon>
        <taxon>Sarcocystidae</taxon>
        <taxon>Neospora</taxon>
    </lineage>
</organism>
<evidence type="ECO:0000256" key="7">
    <source>
        <dbReference type="ARBA" id="ARBA00023002"/>
    </source>
</evidence>
<dbReference type="PANTHER" id="PTHR11911:SF111">
    <property type="entry name" value="INOSINE-5'-MONOPHOSPHATE DEHYDROGENASE"/>
    <property type="match status" value="1"/>
</dbReference>
<feature type="binding site" evidence="11">
    <location>
        <begin position="376"/>
        <end position="380"/>
    </location>
    <ligand>
        <name>IMP</name>
        <dbReference type="ChEBI" id="CHEBI:58053"/>
    </ligand>
</feature>
<evidence type="ECO:0000256" key="1">
    <source>
        <dbReference type="ARBA" id="ARBA00001958"/>
    </source>
</evidence>
<evidence type="ECO:0000256" key="13">
    <source>
        <dbReference type="PIRSR" id="PIRSR000130-4"/>
    </source>
</evidence>
<dbReference type="GO" id="GO:0046872">
    <property type="term" value="F:metal ion binding"/>
    <property type="evidence" value="ECO:0007669"/>
    <property type="project" value="UniProtKB-UniRule"/>
</dbReference>
<dbReference type="InterPro" id="IPR005990">
    <property type="entry name" value="IMP_DH"/>
</dbReference>
<feature type="binding site" description="in other chain" evidence="11 13">
    <location>
        <position position="337"/>
    </location>
    <ligand>
        <name>K(+)</name>
        <dbReference type="ChEBI" id="CHEBI:29103"/>
        <note>ligand shared between two tetrameric partners</note>
    </ligand>
</feature>
<proteinExistence type="inferred from homology"/>
<sequence>MADGWDAEKIFNSTVFGFTYDDLILMPGHIGFGVNDVDLTTRVTRNLQIRTPIVSSPMDTVTEHRMAIGCALMGGMGVIHNNMETLRQVSEVQKVKRYENGFILDPFVLRPTDTVADVYRIKERYGYSSVPITDTGTLGGKLQGIVTSRDIDFLTDRHTPLSEVMTSDLIVGHEPIQLAEANEILRESKKGKLPIVNDRHELVALISRNDLKKNREFPLASKDANKQLLVGAAVSTKPQDFERAVALQKAGADVLVVDSSQGDSIYQIDLVKRLKAAFPDLQASLPLSACALLEAPCAFPAIFQIIGGNVVTARQAKSLIDAGVDGLRIGMGSGSICTTQALALGANAVMMGSMLAGTEEAPGEYYFHNGVRVKTYRGMGSLDAMRASARQACATASTSRAPRSPRSPQSSPSTAVSVEGASRVSALSGNDASPLSGGSEGDASGPAGGKPGLAHGDSGATSGNGAGAAARYFAENQTIRVAQGVSGCVVDKGSVMKLIPYVMQGVKHGMQDVGARSLSDMHAQLVSGDLRFDVRSGAAQREGDVHDLHSFEPREGIFAG</sequence>
<protein>
    <recommendedName>
        <fullName evidence="11">Inosine-5'-monophosphate dehydrogenase</fullName>
        <shortName evidence="11">IMP dehydrogenase</shortName>
        <shortName evidence="11">IMPD</shortName>
        <shortName evidence="11">IMPDH</shortName>
        <ecNumber evidence="11">1.1.1.205</ecNumber>
    </recommendedName>
</protein>
<dbReference type="AlphaFoldDB" id="F0VIE3"/>
<keyword evidence="18" id="KW-1185">Reference proteome</keyword>
<keyword evidence="5 11" id="KW-0658">Purine biosynthesis</keyword>
<comment type="caution">
    <text evidence="11">Lacks conserved residue(s) required for the propagation of feature annotation.</text>
</comment>
<dbReference type="CDD" id="cd00381">
    <property type="entry name" value="IMPDH"/>
    <property type="match status" value="1"/>
</dbReference>
<dbReference type="PROSITE" id="PS51371">
    <property type="entry name" value="CBS"/>
    <property type="match status" value="2"/>
</dbReference>
<evidence type="ECO:0000313" key="18">
    <source>
        <dbReference type="Proteomes" id="UP000007494"/>
    </source>
</evidence>
<dbReference type="FunCoup" id="F0VIE3">
    <property type="interactions" value="245"/>
</dbReference>
<keyword evidence="3 11" id="KW-0479">Metal-binding</keyword>
<feature type="binding site" evidence="11 12">
    <location>
        <begin position="330"/>
        <end position="332"/>
    </location>
    <ligand>
        <name>NAD(+)</name>
        <dbReference type="ChEBI" id="CHEBI:57540"/>
    </ligand>
</feature>
<comment type="similarity">
    <text evidence="2 11">Belongs to the IMPDH/GMPR family.</text>
</comment>
<comment type="function">
    <text evidence="11">Catalyzes the conversion of inosine 5'-phosphate (IMP) to xanthosine 5'-phosphate (XMP), the first committed and rate-limiting step in the de novo synthesis of guanine nucleotides, and therefore plays an important role in the regulation of cell growth.</text>
</comment>
<evidence type="ECO:0000256" key="4">
    <source>
        <dbReference type="ARBA" id="ARBA00022749"/>
    </source>
</evidence>
<dbReference type="VEuPathDB" id="ToxoDB:NCLIV_032920"/>
<comment type="activity regulation">
    <text evidence="11">Mycophenolic acid (MPA) is a non-competitive inhibitor that prevents formation of the closed enzyme conformation by binding to the same site as the amobile flap. In contrast, mizoribine monophosphate (MZP) is a competitive inhibitor that induces the closed conformation. MPA is a potent inhibitor of mammalian IMPDHs but a poor inhibitor of the bacterial enzymes. MZP is a more potent inhibitor of bacterial IMPDH.</text>
</comment>
<feature type="binding site" evidence="11 12">
    <location>
        <begin position="258"/>
        <end position="260"/>
    </location>
    <ligand>
        <name>NAD(+)</name>
        <dbReference type="ChEBI" id="CHEBI:57540"/>
    </ligand>
</feature>
<feature type="binding site" evidence="11">
    <location>
        <begin position="352"/>
        <end position="353"/>
    </location>
    <ligand>
        <name>IMP</name>
        <dbReference type="ChEBI" id="CHEBI:58053"/>
    </ligand>
</feature>
<dbReference type="PIRSF" id="PIRSF000130">
    <property type="entry name" value="IMPDH"/>
    <property type="match status" value="1"/>
</dbReference>
<evidence type="ECO:0000259" key="16">
    <source>
        <dbReference type="PROSITE" id="PS51371"/>
    </source>
</evidence>
<dbReference type="SUPFAM" id="SSF54631">
    <property type="entry name" value="CBS-domain pair"/>
    <property type="match status" value="1"/>
</dbReference>
<dbReference type="HAMAP" id="MF_01964">
    <property type="entry name" value="IMPDH"/>
    <property type="match status" value="1"/>
</dbReference>
<evidence type="ECO:0000256" key="12">
    <source>
        <dbReference type="PIRSR" id="PIRSR000130-3"/>
    </source>
</evidence>
<comment type="subcellular location">
    <subcellularLocation>
        <location evidence="11">Cytoplasm</location>
    </subcellularLocation>
</comment>
<evidence type="ECO:0000256" key="2">
    <source>
        <dbReference type="ARBA" id="ARBA00005502"/>
    </source>
</evidence>
<evidence type="ECO:0000256" key="8">
    <source>
        <dbReference type="ARBA" id="ARBA00023027"/>
    </source>
</evidence>
<feature type="binding site" description="in other chain" evidence="11 13">
    <location>
        <position position="334"/>
    </location>
    <ligand>
        <name>K(+)</name>
        <dbReference type="ChEBI" id="CHEBI:29103"/>
        <note>ligand shared between two tetrameric partners</note>
    </ligand>
</feature>
<dbReference type="CDD" id="cd04601">
    <property type="entry name" value="CBS_pair_IMPDH"/>
    <property type="match status" value="1"/>
</dbReference>
<dbReference type="InterPro" id="IPR000644">
    <property type="entry name" value="CBS_dom"/>
</dbReference>
<feature type="region of interest" description="Disordered" evidence="15">
    <location>
        <begin position="393"/>
        <end position="461"/>
    </location>
</feature>
<keyword evidence="11" id="KW-0963">Cytoplasm</keyword>
<feature type="domain" description="CBS" evidence="16">
    <location>
        <begin position="102"/>
        <end position="161"/>
    </location>
</feature>
<dbReference type="OrthoDB" id="418595at2759"/>
<reference evidence="18" key="1">
    <citation type="journal article" date="2012" name="PLoS Pathog.">
        <title>Comparative genomics of the apicomplexan parasites Toxoplasma gondii and Neospora caninum: Coccidia differing in host range and transmission strategy.</title>
        <authorList>
            <person name="Reid A.J."/>
            <person name="Vermont S.J."/>
            <person name="Cotton J.A."/>
            <person name="Harris D."/>
            <person name="Hill-Cawthorne G.A."/>
            <person name="Konen-Waisman S."/>
            <person name="Latham S.M."/>
            <person name="Mourier T."/>
            <person name="Norton R."/>
            <person name="Quail M.A."/>
            <person name="Sanders M."/>
            <person name="Shanmugam D."/>
            <person name="Sohal A."/>
            <person name="Wasmuth J.D."/>
            <person name="Brunk B."/>
            <person name="Grigg M.E."/>
            <person name="Howard J.C."/>
            <person name="Parkinson J."/>
            <person name="Roos D.S."/>
            <person name="Trees A.J."/>
            <person name="Berriman M."/>
            <person name="Pain A."/>
            <person name="Wastling J.M."/>
        </authorList>
    </citation>
    <scope>NUCLEOTIDE SEQUENCE [LARGE SCALE GENOMIC DNA]</scope>
    <source>
        <strain evidence="18">Liverpool</strain>
    </source>
</reference>
<evidence type="ECO:0000256" key="10">
    <source>
        <dbReference type="ARBA" id="ARBA00048028"/>
    </source>
</evidence>
<keyword evidence="8 11" id="KW-0520">NAD</keyword>
<evidence type="ECO:0000256" key="3">
    <source>
        <dbReference type="ARBA" id="ARBA00022723"/>
    </source>
</evidence>
<dbReference type="GO" id="GO:0003938">
    <property type="term" value="F:IMP dehydrogenase activity"/>
    <property type="evidence" value="ECO:0007669"/>
    <property type="project" value="UniProtKB-UniRule"/>
</dbReference>
<keyword evidence="6 11" id="KW-0630">Potassium</keyword>
<comment type="pathway">
    <text evidence="11">Purine metabolism; XMP biosynthesis via de novo pathway; XMP from IMP: step 1/1.</text>
</comment>
<dbReference type="GO" id="GO:0006183">
    <property type="term" value="P:GTP biosynthetic process"/>
    <property type="evidence" value="ECO:0007669"/>
    <property type="project" value="TreeGrafter"/>
</dbReference>
<dbReference type="RefSeq" id="XP_003883536.1">
    <property type="nucleotide sequence ID" value="XM_003883487.1"/>
</dbReference>
<dbReference type="GO" id="GO:0000166">
    <property type="term" value="F:nucleotide binding"/>
    <property type="evidence" value="ECO:0007669"/>
    <property type="project" value="UniProtKB-UniRule"/>
</dbReference>
<dbReference type="Proteomes" id="UP000007494">
    <property type="component" value="Chromosome VIII"/>
</dbReference>
<keyword evidence="7 11" id="KW-0560">Oxidoreductase</keyword>
<dbReference type="UniPathway" id="UPA00601">
    <property type="reaction ID" value="UER00295"/>
</dbReference>
<dbReference type="Pfam" id="PF00478">
    <property type="entry name" value="IMPDH"/>
    <property type="match status" value="3"/>
</dbReference>
<dbReference type="GeneID" id="13442757"/>
<feature type="domain" description="CBS" evidence="16">
    <location>
        <begin position="165"/>
        <end position="221"/>
    </location>
</feature>
<accession>F0VIE3</accession>
<comment type="cofactor">
    <cofactor evidence="1 11">
        <name>K(+)</name>
        <dbReference type="ChEBI" id="CHEBI:29103"/>
    </cofactor>
</comment>
<dbReference type="PANTHER" id="PTHR11911">
    <property type="entry name" value="INOSINE-5-MONOPHOSPHATE DEHYDROGENASE RELATED"/>
    <property type="match status" value="1"/>
</dbReference>
<dbReference type="SMART" id="SM00116">
    <property type="entry name" value="CBS"/>
    <property type="match status" value="2"/>
</dbReference>
<dbReference type="InterPro" id="IPR013785">
    <property type="entry name" value="Aldolase_TIM"/>
</dbReference>
<comment type="subunit">
    <text evidence="11">Homotetramer.</text>
</comment>
<gene>
    <name evidence="17" type="ORF">NCLIV_032920</name>
</gene>
<dbReference type="InterPro" id="IPR001093">
    <property type="entry name" value="IMP_DH_GMPRt"/>
</dbReference>
<dbReference type="PROSITE" id="PS00487">
    <property type="entry name" value="IMP_DH_GMP_RED"/>
    <property type="match status" value="1"/>
</dbReference>
<evidence type="ECO:0000313" key="17">
    <source>
        <dbReference type="EMBL" id="CBZ53504.1"/>
    </source>
</evidence>
<dbReference type="Gene3D" id="3.20.20.70">
    <property type="entry name" value="Aldolase class I"/>
    <property type="match status" value="4"/>
</dbReference>
<evidence type="ECO:0000256" key="6">
    <source>
        <dbReference type="ARBA" id="ARBA00022958"/>
    </source>
</evidence>
<dbReference type="SUPFAM" id="SSF51412">
    <property type="entry name" value="Inosine monophosphate dehydrogenase (IMPDH)"/>
    <property type="match status" value="1"/>
</dbReference>
<name>F0VIE3_NEOCL</name>
<feature type="active site" description="Thioimidate intermediate" evidence="11">
    <location>
        <position position="337"/>
    </location>
</feature>
<evidence type="ECO:0000256" key="14">
    <source>
        <dbReference type="PROSITE-ProRule" id="PRU00703"/>
    </source>
</evidence>
<keyword evidence="4 11" id="KW-0332">GMP biosynthesis</keyword>
<evidence type="ECO:0000256" key="9">
    <source>
        <dbReference type="ARBA" id="ARBA00023122"/>
    </source>
</evidence>
<dbReference type="FunFam" id="3.20.20.70:FF:000424">
    <property type="entry name" value="Inosine-5'-monophosphate dehydrogenase 2"/>
    <property type="match status" value="1"/>
</dbReference>
<feature type="binding site" evidence="11">
    <location>
        <position position="483"/>
    </location>
    <ligand>
        <name>IMP</name>
        <dbReference type="ChEBI" id="CHEBI:58053"/>
    </ligand>
</feature>
<keyword evidence="9 14" id="KW-0129">CBS domain</keyword>
<dbReference type="InterPro" id="IPR046342">
    <property type="entry name" value="CBS_dom_sf"/>
</dbReference>
<dbReference type="EC" id="1.1.1.205" evidence="11"/>
<dbReference type="InParanoid" id="F0VIE3"/>
<evidence type="ECO:0000256" key="5">
    <source>
        <dbReference type="ARBA" id="ARBA00022755"/>
    </source>
</evidence>